<feature type="signal peptide" evidence="1">
    <location>
        <begin position="1"/>
        <end position="19"/>
    </location>
</feature>
<feature type="domain" description="Beta-lactamase-related" evidence="2">
    <location>
        <begin position="48"/>
        <end position="364"/>
    </location>
</feature>
<dbReference type="InterPro" id="IPR023650">
    <property type="entry name" value="Beta-lactam_class-A_AS"/>
</dbReference>
<dbReference type="InterPro" id="IPR050491">
    <property type="entry name" value="AmpC-like"/>
</dbReference>
<name>A0ABW2Y8L3_9GAMM</name>
<gene>
    <name evidence="3" type="ORF">ACFQ0E_02565</name>
</gene>
<dbReference type="EMBL" id="JBHTIF010000001">
    <property type="protein sequence ID" value="MFD0724475.1"/>
    <property type="molecule type" value="Genomic_DNA"/>
</dbReference>
<evidence type="ECO:0000313" key="3">
    <source>
        <dbReference type="EMBL" id="MFD0724475.1"/>
    </source>
</evidence>
<feature type="chain" id="PRO_5046164894" evidence="1">
    <location>
        <begin position="20"/>
        <end position="563"/>
    </location>
</feature>
<dbReference type="PROSITE" id="PS00146">
    <property type="entry name" value="BETA_LACTAMASE_A"/>
    <property type="match status" value="1"/>
</dbReference>
<organism evidence="3 4">
    <name type="scientific">Lysobacter brunescens</name>
    <dbReference type="NCBI Taxonomy" id="262323"/>
    <lineage>
        <taxon>Bacteria</taxon>
        <taxon>Pseudomonadati</taxon>
        <taxon>Pseudomonadota</taxon>
        <taxon>Gammaproteobacteria</taxon>
        <taxon>Lysobacterales</taxon>
        <taxon>Lysobacteraceae</taxon>
        <taxon>Lysobacter</taxon>
    </lineage>
</organism>
<dbReference type="EC" id="3.-.-.-" evidence="3"/>
<keyword evidence="1" id="KW-0732">Signal</keyword>
<evidence type="ECO:0000313" key="4">
    <source>
        <dbReference type="Proteomes" id="UP001597110"/>
    </source>
</evidence>
<reference evidence="4" key="1">
    <citation type="journal article" date="2019" name="Int. J. Syst. Evol. Microbiol.">
        <title>The Global Catalogue of Microorganisms (GCM) 10K type strain sequencing project: providing services to taxonomists for standard genome sequencing and annotation.</title>
        <authorList>
            <consortium name="The Broad Institute Genomics Platform"/>
            <consortium name="The Broad Institute Genome Sequencing Center for Infectious Disease"/>
            <person name="Wu L."/>
            <person name="Ma J."/>
        </authorList>
    </citation>
    <scope>NUCLEOTIDE SEQUENCE [LARGE SCALE GENOMIC DNA]</scope>
    <source>
        <strain evidence="4">CCUG 55585</strain>
    </source>
</reference>
<dbReference type="Gene3D" id="3.40.710.10">
    <property type="entry name" value="DD-peptidase/beta-lactamase superfamily"/>
    <property type="match status" value="1"/>
</dbReference>
<accession>A0ABW2Y8L3</accession>
<dbReference type="InterPro" id="IPR012338">
    <property type="entry name" value="Beta-lactam/transpept-like"/>
</dbReference>
<dbReference type="Proteomes" id="UP001597110">
    <property type="component" value="Unassembled WGS sequence"/>
</dbReference>
<proteinExistence type="predicted"/>
<dbReference type="PANTHER" id="PTHR46825:SF9">
    <property type="entry name" value="BETA-LACTAMASE-RELATED DOMAIN-CONTAINING PROTEIN"/>
    <property type="match status" value="1"/>
</dbReference>
<evidence type="ECO:0000256" key="1">
    <source>
        <dbReference type="SAM" id="SignalP"/>
    </source>
</evidence>
<dbReference type="PANTHER" id="PTHR46825">
    <property type="entry name" value="D-ALANYL-D-ALANINE-CARBOXYPEPTIDASE/ENDOPEPTIDASE AMPH"/>
    <property type="match status" value="1"/>
</dbReference>
<sequence>MTRSSLFLALVLSLAPAAACIATEIPPVSEQAASAAREIDALLLRSFSEDAPGVAVLVARGDTVIYRSARGRADVEAGVPLKPEDRFRIGSVTKQFAAAGVLALVEAGKVKLDDPLSKYVPGYPNGDKITVLQLLNHTSGVKSYTGIPGHMAGPIRNDLTTAQLIDVFKDHPVDFAPGAQWAYNNSGYVLAGAVIEAASGQPWHEYLRTTFFEPLGMRDTGDGHDPAIVAKQVKGYTFDGGKPAPAMQLSMTQPHAAGALVSNVDDLLRWNRALHEGRVLKSQTYRRMITPEGKAADPGVGYGFGLTADTVRGQPQLQHGGGIFGFSSFLAYLPGPDITVVVLENDDTYPGRERPDALARRLAAIALGSPYPAPIAVPVDAATLQAAEGVYRFPSEVVRTLRVVDGRLTAQRTGSNRSSLIPIAKDAFLYEDGFNRMTLQRDPTGRITGMRFFANGEGEGVLGARSDEPLPAEPRGIVLPRPVLERLTGSYSVPGMLMKLFIEGEALKVQLVGQPAFTLQASSPLQFSVPEVAAELTFAEGSEPAASVTLRQGGQVIVFKRVP</sequence>
<dbReference type="Pfam" id="PF00144">
    <property type="entry name" value="Beta-lactamase"/>
    <property type="match status" value="1"/>
</dbReference>
<protein>
    <submittedName>
        <fullName evidence="3">Serine hydrolase domain-containing protein</fullName>
        <ecNumber evidence="3">3.-.-.-</ecNumber>
    </submittedName>
</protein>
<comment type="caution">
    <text evidence="3">The sequence shown here is derived from an EMBL/GenBank/DDBJ whole genome shotgun (WGS) entry which is preliminary data.</text>
</comment>
<keyword evidence="3" id="KW-0378">Hydrolase</keyword>
<dbReference type="SUPFAM" id="SSF56601">
    <property type="entry name" value="beta-lactamase/transpeptidase-like"/>
    <property type="match status" value="1"/>
</dbReference>
<keyword evidence="4" id="KW-1185">Reference proteome</keyword>
<dbReference type="InterPro" id="IPR001466">
    <property type="entry name" value="Beta-lactam-related"/>
</dbReference>
<evidence type="ECO:0000259" key="2">
    <source>
        <dbReference type="Pfam" id="PF00144"/>
    </source>
</evidence>
<dbReference type="RefSeq" id="WP_386822132.1">
    <property type="nucleotide sequence ID" value="NZ_JBHTIF010000001.1"/>
</dbReference>
<dbReference type="GO" id="GO:0016787">
    <property type="term" value="F:hydrolase activity"/>
    <property type="evidence" value="ECO:0007669"/>
    <property type="project" value="UniProtKB-KW"/>
</dbReference>